<sequence>DNVDQEAHWESKSIDLEGKQNLYLSFHITEDGALDADDFVKVGYKLGNDDTVIVWEQHGEFDDVMVISPIPAHPDLKLIMKVKNDGSEKIYLEEAAATVIDHTDLSKGFSSFFLVKN</sequence>
<gene>
    <name evidence="1" type="ORF">METZ01_LOCUS463596</name>
</gene>
<accession>A0A383ASN7</accession>
<organism evidence="1">
    <name type="scientific">marine metagenome</name>
    <dbReference type="NCBI Taxonomy" id="408172"/>
    <lineage>
        <taxon>unclassified sequences</taxon>
        <taxon>metagenomes</taxon>
        <taxon>ecological metagenomes</taxon>
    </lineage>
</organism>
<protein>
    <submittedName>
        <fullName evidence="1">Uncharacterized protein</fullName>
    </submittedName>
</protein>
<evidence type="ECO:0000313" key="1">
    <source>
        <dbReference type="EMBL" id="SVE10742.1"/>
    </source>
</evidence>
<name>A0A383ASN7_9ZZZZ</name>
<proteinExistence type="predicted"/>
<feature type="non-terminal residue" evidence="1">
    <location>
        <position position="1"/>
    </location>
</feature>
<reference evidence="1" key="1">
    <citation type="submission" date="2018-05" db="EMBL/GenBank/DDBJ databases">
        <authorList>
            <person name="Lanie J.A."/>
            <person name="Ng W.-L."/>
            <person name="Kazmierczak K.M."/>
            <person name="Andrzejewski T.M."/>
            <person name="Davidsen T.M."/>
            <person name="Wayne K.J."/>
            <person name="Tettelin H."/>
            <person name="Glass J.I."/>
            <person name="Rusch D."/>
            <person name="Podicherti R."/>
            <person name="Tsui H.-C.T."/>
            <person name="Winkler M.E."/>
        </authorList>
    </citation>
    <scope>NUCLEOTIDE SEQUENCE</scope>
</reference>
<dbReference type="AlphaFoldDB" id="A0A383ASN7"/>
<dbReference type="EMBL" id="UINC01194585">
    <property type="protein sequence ID" value="SVE10742.1"/>
    <property type="molecule type" value="Genomic_DNA"/>
</dbReference>